<dbReference type="RefSeq" id="WP_246778416.1">
    <property type="nucleotide sequence ID" value="NZ_JACIGM010000001.1"/>
</dbReference>
<dbReference type="Proteomes" id="UP000533641">
    <property type="component" value="Unassembled WGS sequence"/>
</dbReference>
<reference evidence="1 2" key="1">
    <citation type="submission" date="2020-08" db="EMBL/GenBank/DDBJ databases">
        <title>Genomic Encyclopedia of Type Strains, Phase IV (KMG-V): Genome sequencing to study the core and pangenomes of soil and plant-associated prokaryotes.</title>
        <authorList>
            <person name="Whitman W."/>
        </authorList>
    </citation>
    <scope>NUCLEOTIDE SEQUENCE [LARGE SCALE GENOMIC DNA]</scope>
    <source>
        <strain evidence="1 2">SEMIA 402</strain>
    </source>
</reference>
<accession>A0A7W6RI74</accession>
<comment type="caution">
    <text evidence="1">The sequence shown here is derived from an EMBL/GenBank/DDBJ whole genome shotgun (WGS) entry which is preliminary data.</text>
</comment>
<dbReference type="InterPro" id="IPR029060">
    <property type="entry name" value="PIN-like_dom_sf"/>
</dbReference>
<evidence type="ECO:0008006" key="3">
    <source>
        <dbReference type="Google" id="ProtNLM"/>
    </source>
</evidence>
<name>A0A7W6RI74_9HYPH</name>
<dbReference type="AlphaFoldDB" id="A0A7W6RI74"/>
<evidence type="ECO:0000313" key="2">
    <source>
        <dbReference type="Proteomes" id="UP000533641"/>
    </source>
</evidence>
<sequence length="118" mass="13419">MFFASWISTKEGKNGNCDLICEISDSIPKEVRDQQHRSVGQEFVFIPKGKGALLMPVPELNDLRGPAECANPENYRDRKDRFDADAIIYATAELHDADILTLDAHFKDLERTVYFEKA</sequence>
<organism evidence="1 2">
    <name type="scientific">Rhizobium mongolense</name>
    <dbReference type="NCBI Taxonomy" id="57676"/>
    <lineage>
        <taxon>Bacteria</taxon>
        <taxon>Pseudomonadati</taxon>
        <taxon>Pseudomonadota</taxon>
        <taxon>Alphaproteobacteria</taxon>
        <taxon>Hyphomicrobiales</taxon>
        <taxon>Rhizobiaceae</taxon>
        <taxon>Rhizobium/Agrobacterium group</taxon>
        <taxon>Rhizobium</taxon>
    </lineage>
</organism>
<gene>
    <name evidence="1" type="ORF">GGE12_000501</name>
</gene>
<evidence type="ECO:0000313" key="1">
    <source>
        <dbReference type="EMBL" id="MBB4272759.1"/>
    </source>
</evidence>
<dbReference type="EMBL" id="JACIGM010000001">
    <property type="protein sequence ID" value="MBB4272759.1"/>
    <property type="molecule type" value="Genomic_DNA"/>
</dbReference>
<proteinExistence type="predicted"/>
<dbReference type="SUPFAM" id="SSF88723">
    <property type="entry name" value="PIN domain-like"/>
    <property type="match status" value="1"/>
</dbReference>
<protein>
    <recommendedName>
        <fullName evidence="3">PIN domain-containing protein</fullName>
    </recommendedName>
</protein>